<keyword evidence="4" id="KW-1185">Reference proteome</keyword>
<feature type="non-terminal residue" evidence="3">
    <location>
        <position position="266"/>
    </location>
</feature>
<reference evidence="3" key="1">
    <citation type="submission" date="2020-11" db="EMBL/GenBank/DDBJ databases">
        <authorList>
            <consortium name="DOE Joint Genome Institute"/>
            <person name="Ahrendt S."/>
            <person name="Riley R."/>
            <person name="Andreopoulos W."/>
            <person name="Labutti K."/>
            <person name="Pangilinan J."/>
            <person name="Ruiz-Duenas F.J."/>
            <person name="Barrasa J.M."/>
            <person name="Sanchez-Garcia M."/>
            <person name="Camarero S."/>
            <person name="Miyauchi S."/>
            <person name="Serrano A."/>
            <person name="Linde D."/>
            <person name="Babiker R."/>
            <person name="Drula E."/>
            <person name="Ayuso-Fernandez I."/>
            <person name="Pacheco R."/>
            <person name="Padilla G."/>
            <person name="Ferreira P."/>
            <person name="Barriuso J."/>
            <person name="Kellner H."/>
            <person name="Castanera R."/>
            <person name="Alfaro M."/>
            <person name="Ramirez L."/>
            <person name="Pisabarro A.G."/>
            <person name="Kuo A."/>
            <person name="Tritt A."/>
            <person name="Lipzen A."/>
            <person name="He G."/>
            <person name="Yan M."/>
            <person name="Ng V."/>
            <person name="Cullen D."/>
            <person name="Martin F."/>
            <person name="Rosso M.-N."/>
            <person name="Henrissat B."/>
            <person name="Hibbett D."/>
            <person name="Martinez A.T."/>
            <person name="Grigoriev I.V."/>
        </authorList>
    </citation>
    <scope>NUCLEOTIDE SEQUENCE</scope>
    <source>
        <strain evidence="3">CIRM-BRFM 674</strain>
    </source>
</reference>
<proteinExistence type="predicted"/>
<dbReference type="PANTHER" id="PTHR10039">
    <property type="entry name" value="AMELOGENIN"/>
    <property type="match status" value="1"/>
</dbReference>
<dbReference type="PANTHER" id="PTHR10039:SF5">
    <property type="entry name" value="NACHT DOMAIN-CONTAINING PROTEIN"/>
    <property type="match status" value="1"/>
</dbReference>
<sequence>AFHNSAQRVDPPRCHPNTREEILKKIYDWIINSEHRKQWLLWLNGAAGAGKSAIMQTLAERCVVAIAVASFFFFRSDATRNTMAPLVATLVYQLIRSIPEISDDILLIIERDPLIFKQALDWQLQHLIIQPLLRLQRVSRQLFVVFIDELDECVNREDQANVIKVLGHVSQKDIPVIFLIASRREPRIQSEFGKKKVADYLEIISLDEIHATDDIRRYLCDKFSDIKSNHIRNHSLLTDWPKYADIEQILAKSSGQFIYAAVVMTY</sequence>
<dbReference type="Gene3D" id="3.40.50.300">
    <property type="entry name" value="P-loop containing nucleotide triphosphate hydrolases"/>
    <property type="match status" value="1"/>
</dbReference>
<protein>
    <recommendedName>
        <fullName evidence="2">Nephrocystin 3-like N-terminal domain-containing protein</fullName>
    </recommendedName>
</protein>
<evidence type="ECO:0000313" key="4">
    <source>
        <dbReference type="Proteomes" id="UP000807469"/>
    </source>
</evidence>
<name>A0A9P5Z4H6_9AGAR</name>
<evidence type="ECO:0000313" key="3">
    <source>
        <dbReference type="EMBL" id="KAF9479909.1"/>
    </source>
</evidence>
<feature type="non-terminal residue" evidence="3">
    <location>
        <position position="1"/>
    </location>
</feature>
<organism evidence="3 4">
    <name type="scientific">Pholiota conissans</name>
    <dbReference type="NCBI Taxonomy" id="109636"/>
    <lineage>
        <taxon>Eukaryota</taxon>
        <taxon>Fungi</taxon>
        <taxon>Dikarya</taxon>
        <taxon>Basidiomycota</taxon>
        <taxon>Agaricomycotina</taxon>
        <taxon>Agaricomycetes</taxon>
        <taxon>Agaricomycetidae</taxon>
        <taxon>Agaricales</taxon>
        <taxon>Agaricineae</taxon>
        <taxon>Strophariaceae</taxon>
        <taxon>Pholiota</taxon>
    </lineage>
</organism>
<evidence type="ECO:0000256" key="1">
    <source>
        <dbReference type="ARBA" id="ARBA00022737"/>
    </source>
</evidence>
<dbReference type="AlphaFoldDB" id="A0A9P5Z4H6"/>
<dbReference type="OrthoDB" id="2928561at2759"/>
<dbReference type="Pfam" id="PF24883">
    <property type="entry name" value="NPHP3_N"/>
    <property type="match status" value="1"/>
</dbReference>
<feature type="domain" description="Nephrocystin 3-like N-terminal" evidence="2">
    <location>
        <begin position="26"/>
        <end position="183"/>
    </location>
</feature>
<evidence type="ECO:0000259" key="2">
    <source>
        <dbReference type="Pfam" id="PF24883"/>
    </source>
</evidence>
<dbReference type="InterPro" id="IPR056884">
    <property type="entry name" value="NPHP3-like_N"/>
</dbReference>
<gene>
    <name evidence="3" type="ORF">BDN70DRAFT_787245</name>
</gene>
<comment type="caution">
    <text evidence="3">The sequence shown here is derived from an EMBL/GenBank/DDBJ whole genome shotgun (WGS) entry which is preliminary data.</text>
</comment>
<keyword evidence="1" id="KW-0677">Repeat</keyword>
<dbReference type="Proteomes" id="UP000807469">
    <property type="component" value="Unassembled WGS sequence"/>
</dbReference>
<dbReference type="EMBL" id="MU155204">
    <property type="protein sequence ID" value="KAF9479909.1"/>
    <property type="molecule type" value="Genomic_DNA"/>
</dbReference>
<accession>A0A9P5Z4H6</accession>
<dbReference type="SUPFAM" id="SSF52540">
    <property type="entry name" value="P-loop containing nucleoside triphosphate hydrolases"/>
    <property type="match status" value="1"/>
</dbReference>
<dbReference type="InterPro" id="IPR027417">
    <property type="entry name" value="P-loop_NTPase"/>
</dbReference>